<evidence type="ECO:0000313" key="2">
    <source>
        <dbReference type="EMBL" id="MFC4587728.1"/>
    </source>
</evidence>
<dbReference type="Proteomes" id="UP001595891">
    <property type="component" value="Unassembled WGS sequence"/>
</dbReference>
<sequence>MPYAMLTFRIKPGHEAELADVFGGAPPLESPIVTGPGGEEVARLIGTGVFVKDDVLVRLVHYEGDFGQIARHLAGQQHVHVIEDRIVPFLAGARDTATADGFAAFFRDAMMTCLTQASSETHPTRL</sequence>
<reference evidence="3" key="1">
    <citation type="journal article" date="2019" name="Int. J. Syst. Evol. Microbiol.">
        <title>The Global Catalogue of Microorganisms (GCM) 10K type strain sequencing project: providing services to taxonomists for standard genome sequencing and annotation.</title>
        <authorList>
            <consortium name="The Broad Institute Genomics Platform"/>
            <consortium name="The Broad Institute Genome Sequencing Center for Infectious Disease"/>
            <person name="Wu L."/>
            <person name="Ma J."/>
        </authorList>
    </citation>
    <scope>NUCLEOTIDE SEQUENCE [LARGE SCALE GENOMIC DNA]</scope>
    <source>
        <strain evidence="3">CCUG 49560</strain>
    </source>
</reference>
<keyword evidence="3" id="KW-1185">Reference proteome</keyword>
<accession>A0ABV9EG03</accession>
<dbReference type="InterPro" id="IPR007575">
    <property type="entry name" value="SchA_CurD-like"/>
</dbReference>
<dbReference type="Pfam" id="PF04486">
    <property type="entry name" value="SchA_CurD"/>
    <property type="match status" value="1"/>
</dbReference>
<dbReference type="EMBL" id="JBHSFN010000009">
    <property type="protein sequence ID" value="MFC4587728.1"/>
    <property type="molecule type" value="Genomic_DNA"/>
</dbReference>
<organism evidence="2 3">
    <name type="scientific">Sphaerisporangium corydalis</name>
    <dbReference type="NCBI Taxonomy" id="1441875"/>
    <lineage>
        <taxon>Bacteria</taxon>
        <taxon>Bacillati</taxon>
        <taxon>Actinomycetota</taxon>
        <taxon>Actinomycetes</taxon>
        <taxon>Streptosporangiales</taxon>
        <taxon>Streptosporangiaceae</taxon>
        <taxon>Sphaerisporangium</taxon>
    </lineage>
</organism>
<evidence type="ECO:0000259" key="1">
    <source>
        <dbReference type="Pfam" id="PF04486"/>
    </source>
</evidence>
<proteinExistence type="predicted"/>
<evidence type="ECO:0000313" key="3">
    <source>
        <dbReference type="Proteomes" id="UP001595891"/>
    </source>
</evidence>
<comment type="caution">
    <text evidence="2">The sequence shown here is derived from an EMBL/GenBank/DDBJ whole genome shotgun (WGS) entry which is preliminary data.</text>
</comment>
<dbReference type="RefSeq" id="WP_262840359.1">
    <property type="nucleotide sequence ID" value="NZ_JANZYP010000001.1"/>
</dbReference>
<name>A0ABV9EG03_9ACTN</name>
<protein>
    <submittedName>
        <fullName evidence="2">SchA/CurD-like domain-containing protein</fullName>
    </submittedName>
</protein>
<feature type="domain" description="SchA/CurD-like" evidence="1">
    <location>
        <begin position="1"/>
        <end position="118"/>
    </location>
</feature>
<gene>
    <name evidence="2" type="ORF">ACFO8L_16660</name>
</gene>